<evidence type="ECO:0000256" key="6">
    <source>
        <dbReference type="ARBA" id="ARBA00022430"/>
    </source>
</evidence>
<dbReference type="PANTHER" id="PTHR43345">
    <property type="entry name" value="3-ISOPROPYLMALATE DEHYDRATASE SMALL SUBUNIT 2-RELATED-RELATED"/>
    <property type="match status" value="1"/>
</dbReference>
<evidence type="ECO:0000256" key="10">
    <source>
        <dbReference type="HAMAP-Rule" id="MF_01031"/>
    </source>
</evidence>
<evidence type="ECO:0000256" key="1">
    <source>
        <dbReference type="ARBA" id="ARBA00000491"/>
    </source>
</evidence>
<comment type="function">
    <text evidence="2 10">Catalyzes the isomerization between 2-isopropylmalate and 3-isopropylmalate, via the formation of 2-isopropylmaleate.</text>
</comment>
<evidence type="ECO:0000256" key="9">
    <source>
        <dbReference type="ARBA" id="ARBA00023304"/>
    </source>
</evidence>
<evidence type="ECO:0000256" key="5">
    <source>
        <dbReference type="ARBA" id="ARBA00011271"/>
    </source>
</evidence>
<dbReference type="HAMAP" id="MF_01031">
    <property type="entry name" value="LeuD_type1"/>
    <property type="match status" value="1"/>
</dbReference>
<dbReference type="EMBL" id="JBFMIA010000003">
    <property type="protein sequence ID" value="MEW9501442.1"/>
    <property type="molecule type" value="Genomic_DNA"/>
</dbReference>
<dbReference type="InterPro" id="IPR015928">
    <property type="entry name" value="Aconitase/3IPM_dehydase_swvl"/>
</dbReference>
<evidence type="ECO:0000259" key="11">
    <source>
        <dbReference type="Pfam" id="PF00694"/>
    </source>
</evidence>
<keyword evidence="13" id="KW-1185">Reference proteome</keyword>
<proteinExistence type="inferred from homology"/>
<name>A0ABV3Q264_9BACL</name>
<comment type="subunit">
    <text evidence="5 10">Heterodimer of LeuC and LeuD.</text>
</comment>
<reference evidence="12 13" key="1">
    <citation type="journal article" date="1979" name="Int. J. Syst. Evol. Microbiol.">
        <title>Bacillus globisporus subsp. marinus subsp. nov.</title>
        <authorList>
            <person name="Liu H."/>
        </authorList>
    </citation>
    <scope>NUCLEOTIDE SEQUENCE [LARGE SCALE GENOMIC DNA]</scope>
    <source>
        <strain evidence="12 13">DSM 1297</strain>
    </source>
</reference>
<dbReference type="InterPro" id="IPR004431">
    <property type="entry name" value="3-IsopropMal_deHydase_ssu"/>
</dbReference>
<evidence type="ECO:0000256" key="8">
    <source>
        <dbReference type="ARBA" id="ARBA00023239"/>
    </source>
</evidence>
<dbReference type="NCBIfam" id="NF002458">
    <property type="entry name" value="PRK01641.1"/>
    <property type="match status" value="1"/>
</dbReference>
<feature type="domain" description="Aconitase A/isopropylmalate dehydratase small subunit swivel" evidence="11">
    <location>
        <begin position="1"/>
        <end position="123"/>
    </location>
</feature>
<keyword evidence="8 10" id="KW-0456">Lyase</keyword>
<evidence type="ECO:0000256" key="7">
    <source>
        <dbReference type="ARBA" id="ARBA00022605"/>
    </source>
</evidence>
<keyword evidence="6 10" id="KW-0432">Leucine biosynthesis</keyword>
<evidence type="ECO:0000256" key="2">
    <source>
        <dbReference type="ARBA" id="ARBA00002695"/>
    </source>
</evidence>
<dbReference type="SUPFAM" id="SSF52016">
    <property type="entry name" value="LeuD/IlvD-like"/>
    <property type="match status" value="1"/>
</dbReference>
<comment type="catalytic activity">
    <reaction evidence="1 10">
        <text>(2R,3S)-3-isopropylmalate = (2S)-2-isopropylmalate</text>
        <dbReference type="Rhea" id="RHEA:32287"/>
        <dbReference type="ChEBI" id="CHEBI:1178"/>
        <dbReference type="ChEBI" id="CHEBI:35121"/>
        <dbReference type="EC" id="4.2.1.33"/>
    </reaction>
</comment>
<dbReference type="Pfam" id="PF00694">
    <property type="entry name" value="Aconitase_C"/>
    <property type="match status" value="1"/>
</dbReference>
<dbReference type="InterPro" id="IPR050075">
    <property type="entry name" value="LeuD"/>
</dbReference>
<dbReference type="InterPro" id="IPR000573">
    <property type="entry name" value="AconitaseA/IPMdHydase_ssu_swvl"/>
</dbReference>
<dbReference type="CDD" id="cd01577">
    <property type="entry name" value="IPMI_Swivel"/>
    <property type="match status" value="1"/>
</dbReference>
<dbReference type="Gene3D" id="3.20.19.10">
    <property type="entry name" value="Aconitase, domain 4"/>
    <property type="match status" value="1"/>
</dbReference>
<comment type="similarity">
    <text evidence="4 10">Belongs to the LeuD family. LeuD type 1 subfamily.</text>
</comment>
<organism evidence="12 13">
    <name type="scientific">Jeotgalibacillus marinus</name>
    <dbReference type="NCBI Taxonomy" id="86667"/>
    <lineage>
        <taxon>Bacteria</taxon>
        <taxon>Bacillati</taxon>
        <taxon>Bacillota</taxon>
        <taxon>Bacilli</taxon>
        <taxon>Bacillales</taxon>
        <taxon>Caryophanaceae</taxon>
        <taxon>Jeotgalibacillus</taxon>
    </lineage>
</organism>
<evidence type="ECO:0000313" key="13">
    <source>
        <dbReference type="Proteomes" id="UP001556040"/>
    </source>
</evidence>
<dbReference type="InterPro" id="IPR033940">
    <property type="entry name" value="IPMI_Swivel"/>
</dbReference>
<dbReference type="EC" id="4.2.1.33" evidence="10"/>
<keyword evidence="7 10" id="KW-0028">Amino-acid biosynthesis</keyword>
<dbReference type="PANTHER" id="PTHR43345:SF5">
    <property type="entry name" value="3-ISOPROPYLMALATE DEHYDRATASE SMALL SUBUNIT"/>
    <property type="match status" value="1"/>
</dbReference>
<dbReference type="NCBIfam" id="TIGR00171">
    <property type="entry name" value="leuD"/>
    <property type="match status" value="1"/>
</dbReference>
<gene>
    <name evidence="10 12" type="primary">leuD</name>
    <name evidence="12" type="ORF">AB1471_06455</name>
</gene>
<dbReference type="Proteomes" id="UP001556040">
    <property type="component" value="Unassembled WGS sequence"/>
</dbReference>
<protein>
    <recommendedName>
        <fullName evidence="10">3-isopropylmalate dehydratase small subunit</fullName>
        <ecNumber evidence="10">4.2.1.33</ecNumber>
    </recommendedName>
    <alternativeName>
        <fullName evidence="10">Alpha-IPM isomerase</fullName>
        <shortName evidence="10">IPMI</shortName>
    </alternativeName>
    <alternativeName>
        <fullName evidence="10">Isopropylmalate isomerase</fullName>
    </alternativeName>
</protein>
<accession>A0ABV3Q264</accession>
<comment type="caution">
    <text evidence="12">The sequence shown here is derived from an EMBL/GenBank/DDBJ whole genome shotgun (WGS) entry which is preliminary data.</text>
</comment>
<keyword evidence="9 10" id="KW-0100">Branched-chain amino acid biosynthesis</keyword>
<evidence type="ECO:0000313" key="12">
    <source>
        <dbReference type="EMBL" id="MEW9501442.1"/>
    </source>
</evidence>
<sequence>MEAINQHQSIITPLDRVNVDTDQIIPKQFLKRIERTGFGKYLFYGWRFHEDESKNNSFVLNNPLYDGSSILVANHNFGCGSSREHAPWALLDYGFKVVIAPSFADIFYNNCVKNGILPICLEEDKVEYFLKNSKDKRFSIEINLEEQQITDQNGHLYSFDIDRYWKEMLLNGWDEIALTFQYDDYIGRYEQKQKSSNTTTRG</sequence>
<comment type="pathway">
    <text evidence="3 10">Amino-acid biosynthesis; L-leucine biosynthesis; L-leucine from 3-methyl-2-oxobutanoate: step 2/4.</text>
</comment>
<dbReference type="RefSeq" id="WP_367778913.1">
    <property type="nucleotide sequence ID" value="NZ_JBFMIA010000003.1"/>
</dbReference>
<evidence type="ECO:0000256" key="4">
    <source>
        <dbReference type="ARBA" id="ARBA00009845"/>
    </source>
</evidence>
<dbReference type="GO" id="GO:0003861">
    <property type="term" value="F:3-isopropylmalate dehydratase activity"/>
    <property type="evidence" value="ECO:0007669"/>
    <property type="project" value="UniProtKB-EC"/>
</dbReference>
<evidence type="ECO:0000256" key="3">
    <source>
        <dbReference type="ARBA" id="ARBA00004729"/>
    </source>
</evidence>